<sequence>MQSGYEFDKSKFINLLSASLGRAMAIQTAASDIVVKEQDWNIDFEAGLIKFGSDTYKFSFLGSESEHSNTWMWGFNNINGFDESLLEVAKNAKIKGEIWGVSELVTEQFELTDAINGHTLATVACGLSEQNLFYYRCPYDDGAAFIAVLGAPEDVFASLVNAHKVAEILIGCIERFELEHKILIESFLAANGTPYERDGDVLVAHFDQDMRVEFERVSEIYRVKALKIS</sequence>
<gene>
    <name evidence="1" type="ORF">CCV52592_0943</name>
</gene>
<dbReference type="EMBL" id="CP000767">
    <property type="protein sequence ID" value="EAU00027.1"/>
    <property type="molecule type" value="Genomic_DNA"/>
</dbReference>
<accession>A7GX69</accession>
<evidence type="ECO:0000313" key="1">
    <source>
        <dbReference type="EMBL" id="EAU00027.1"/>
    </source>
</evidence>
<dbReference type="HOGENOM" id="CLU_102859_0_0_7"/>
<organism evidence="1 2">
    <name type="scientific">Campylobacter curvus (strain 525.92)</name>
    <dbReference type="NCBI Taxonomy" id="360105"/>
    <lineage>
        <taxon>Bacteria</taxon>
        <taxon>Pseudomonadati</taxon>
        <taxon>Campylobacterota</taxon>
        <taxon>Epsilonproteobacteria</taxon>
        <taxon>Campylobacterales</taxon>
        <taxon>Campylobacteraceae</taxon>
        <taxon>Campylobacter</taxon>
    </lineage>
</organism>
<dbReference type="Pfam" id="PF21813">
    <property type="entry name" value="DUF6882"/>
    <property type="match status" value="1"/>
</dbReference>
<name>A7GX69_CAMC5</name>
<proteinExistence type="predicted"/>
<reference evidence="1" key="1">
    <citation type="submission" date="2016-07" db="EMBL/GenBank/DDBJ databases">
        <title>Comparative genomics of the Campylobacter concisus group.</title>
        <authorList>
            <person name="Miller W.G."/>
            <person name="Yee E."/>
            <person name="Chapman M.H."/>
            <person name="Huynh S."/>
            <person name="Bono J.L."/>
            <person name="On S.L.W."/>
            <person name="StLeger J."/>
            <person name="Foster G."/>
            <person name="Parker C.T."/>
        </authorList>
    </citation>
    <scope>NUCLEOTIDE SEQUENCE</scope>
    <source>
        <strain evidence="1">525.92</strain>
    </source>
</reference>
<dbReference type="InterPro" id="IPR049249">
    <property type="entry name" value="DUF6882"/>
</dbReference>
<keyword evidence="2" id="KW-1185">Reference proteome</keyword>
<protein>
    <submittedName>
        <fullName evidence="1">Uncharacterized protein</fullName>
    </submittedName>
</protein>
<evidence type="ECO:0000313" key="2">
    <source>
        <dbReference type="Proteomes" id="UP000006380"/>
    </source>
</evidence>
<dbReference type="AlphaFoldDB" id="A7GX69"/>
<dbReference type="RefSeq" id="WP_011991995.1">
    <property type="nucleotide sequence ID" value="NC_009715.2"/>
</dbReference>
<dbReference type="KEGG" id="ccv:CCV52592_0943"/>
<dbReference type="STRING" id="360105.CCV52592_0943"/>
<dbReference type="Proteomes" id="UP000006380">
    <property type="component" value="Chromosome"/>
</dbReference>